<reference evidence="3" key="1">
    <citation type="submission" date="2021-12" db="EMBL/GenBank/DDBJ databases">
        <title>Discovery of the Pendulisporaceae a myxobacterial family with distinct sporulation behavior and unique specialized metabolism.</title>
        <authorList>
            <person name="Garcia R."/>
            <person name="Popoff A."/>
            <person name="Bader C.D."/>
            <person name="Loehr J."/>
            <person name="Walesch S."/>
            <person name="Walt C."/>
            <person name="Boldt J."/>
            <person name="Bunk B."/>
            <person name="Haeckl F.J.F.P.J."/>
            <person name="Gunesch A.P."/>
            <person name="Birkelbach J."/>
            <person name="Nuebel U."/>
            <person name="Pietschmann T."/>
            <person name="Bach T."/>
            <person name="Mueller R."/>
        </authorList>
    </citation>
    <scope>NUCLEOTIDE SEQUENCE</scope>
    <source>
        <strain evidence="3">MSr11367</strain>
    </source>
</reference>
<name>A0ABZ2L6Q7_9BACT</name>
<keyword evidence="4" id="KW-1185">Reference proteome</keyword>
<sequence length="179" mass="18824">MQVRHRSVKLIGLVLVALAGAAFVPTLQGCATMDSVRDEPLTYGTPRLFTGDYKTIIEASRKALTDGGLDIELNYAVDDHTWMVLGKDGANMTSWGSYVRVVVEKQDGGAYVRLYAKKAMATNVTAKDDYREVFDRITANLPRTSAAPAGNPAPAPAPSAAPAPAATQAAGTAPASSAQ</sequence>
<gene>
    <name evidence="3" type="ORF">LVJ94_04240</name>
</gene>
<proteinExistence type="predicted"/>
<protein>
    <recommendedName>
        <fullName evidence="5">Lipoprotein</fullName>
    </recommendedName>
</protein>
<dbReference type="EMBL" id="CP089983">
    <property type="protein sequence ID" value="WXB06452.1"/>
    <property type="molecule type" value="Genomic_DNA"/>
</dbReference>
<dbReference type="Proteomes" id="UP001374803">
    <property type="component" value="Chromosome"/>
</dbReference>
<feature type="region of interest" description="Disordered" evidence="1">
    <location>
        <begin position="143"/>
        <end position="179"/>
    </location>
</feature>
<evidence type="ECO:0000256" key="2">
    <source>
        <dbReference type="SAM" id="SignalP"/>
    </source>
</evidence>
<feature type="compositionally biased region" description="Low complexity" evidence="1">
    <location>
        <begin position="162"/>
        <end position="179"/>
    </location>
</feature>
<accession>A0ABZ2L6Q7</accession>
<evidence type="ECO:0000313" key="4">
    <source>
        <dbReference type="Proteomes" id="UP001374803"/>
    </source>
</evidence>
<feature type="signal peptide" evidence="2">
    <location>
        <begin position="1"/>
        <end position="21"/>
    </location>
</feature>
<evidence type="ECO:0008006" key="5">
    <source>
        <dbReference type="Google" id="ProtNLM"/>
    </source>
</evidence>
<keyword evidence="2" id="KW-0732">Signal</keyword>
<dbReference type="RefSeq" id="WP_394836099.1">
    <property type="nucleotide sequence ID" value="NZ_CP089929.1"/>
</dbReference>
<organism evidence="3 4">
    <name type="scientific">Pendulispora rubella</name>
    <dbReference type="NCBI Taxonomy" id="2741070"/>
    <lineage>
        <taxon>Bacteria</taxon>
        <taxon>Pseudomonadati</taxon>
        <taxon>Myxococcota</taxon>
        <taxon>Myxococcia</taxon>
        <taxon>Myxococcales</taxon>
        <taxon>Sorangiineae</taxon>
        <taxon>Pendulisporaceae</taxon>
        <taxon>Pendulispora</taxon>
    </lineage>
</organism>
<evidence type="ECO:0000313" key="3">
    <source>
        <dbReference type="EMBL" id="WXB06452.1"/>
    </source>
</evidence>
<feature type="chain" id="PRO_5045113217" description="Lipoprotein" evidence="2">
    <location>
        <begin position="22"/>
        <end position="179"/>
    </location>
</feature>
<feature type="compositionally biased region" description="Pro residues" evidence="1">
    <location>
        <begin position="151"/>
        <end position="161"/>
    </location>
</feature>
<evidence type="ECO:0000256" key="1">
    <source>
        <dbReference type="SAM" id="MobiDB-lite"/>
    </source>
</evidence>
<dbReference type="PROSITE" id="PS51257">
    <property type="entry name" value="PROKAR_LIPOPROTEIN"/>
    <property type="match status" value="1"/>
</dbReference>